<dbReference type="Pfam" id="PF02469">
    <property type="entry name" value="Fasciclin"/>
    <property type="match status" value="1"/>
</dbReference>
<evidence type="ECO:0000313" key="4">
    <source>
        <dbReference type="Proteomes" id="UP000093000"/>
    </source>
</evidence>
<evidence type="ECO:0000313" key="3">
    <source>
        <dbReference type="EMBL" id="OBZ86433.1"/>
    </source>
</evidence>
<evidence type="ECO:0000259" key="2">
    <source>
        <dbReference type="PROSITE" id="PS50213"/>
    </source>
</evidence>
<dbReference type="InterPro" id="IPR036378">
    <property type="entry name" value="FAS1_dom_sf"/>
</dbReference>
<accession>A0A1C7NBH1</accession>
<keyword evidence="4" id="KW-1185">Reference proteome</keyword>
<protein>
    <recommendedName>
        <fullName evidence="2">FAS1 domain-containing protein</fullName>
    </recommendedName>
</protein>
<dbReference type="Gene3D" id="2.30.180.10">
    <property type="entry name" value="FAS1 domain"/>
    <property type="match status" value="2"/>
</dbReference>
<dbReference type="SUPFAM" id="SSF82153">
    <property type="entry name" value="FAS1 domain"/>
    <property type="match status" value="2"/>
</dbReference>
<dbReference type="SMART" id="SM00554">
    <property type="entry name" value="FAS1"/>
    <property type="match status" value="2"/>
</dbReference>
<feature type="domain" description="FAS1" evidence="2">
    <location>
        <begin position="165"/>
        <end position="298"/>
    </location>
</feature>
<sequence length="350" mass="39108">MVLKGSLLILFLLVTKAVCMFNASKTIWETLNSPEFKTVYQTLSQNKSKFHRVKDLLDDTISNKTLFLPSEKAIQLAVENGAFNMTVQNALYFIIENSYDVNTLSLKRHYLNTSSPKFPVLIVSPDNNNNNSLQVISGTSASNVTNWISCSNGIIYQTDQFLSTPPSTIDTISSLPDLNVLETVIKSRNLSNIMDGAQKTIFAPIDSAWDAINGTHLPFGTLIHDLKYQVIDGVYYQKDLLEKNHTLQTNYVPATLLTEVNENKQGFVLNNRTTLSRIVKADIITSSGSVIHLTDTFLSTKKPKEEGIRTVVGAFSQPSRATLLLPSLWTSFLFVHMNLLFSILSHLFNH</sequence>
<dbReference type="AlphaFoldDB" id="A0A1C7NBH1"/>
<dbReference type="InterPro" id="IPR050904">
    <property type="entry name" value="Adhesion/Biosynth-related"/>
</dbReference>
<gene>
    <name evidence="3" type="ORF">A0J61_05513</name>
</gene>
<dbReference type="InParanoid" id="A0A1C7NBH1"/>
<dbReference type="PANTHER" id="PTHR10900:SF77">
    <property type="entry name" value="FI19380P1"/>
    <property type="match status" value="1"/>
</dbReference>
<dbReference type="GO" id="GO:0005615">
    <property type="term" value="C:extracellular space"/>
    <property type="evidence" value="ECO:0007669"/>
    <property type="project" value="TreeGrafter"/>
</dbReference>
<feature type="signal peptide" evidence="1">
    <location>
        <begin position="1"/>
        <end position="17"/>
    </location>
</feature>
<evidence type="ECO:0000256" key="1">
    <source>
        <dbReference type="SAM" id="SignalP"/>
    </source>
</evidence>
<dbReference type="InterPro" id="IPR000782">
    <property type="entry name" value="FAS1_domain"/>
</dbReference>
<organism evidence="3 4">
    <name type="scientific">Choanephora cucurbitarum</name>
    <dbReference type="NCBI Taxonomy" id="101091"/>
    <lineage>
        <taxon>Eukaryota</taxon>
        <taxon>Fungi</taxon>
        <taxon>Fungi incertae sedis</taxon>
        <taxon>Mucoromycota</taxon>
        <taxon>Mucoromycotina</taxon>
        <taxon>Mucoromycetes</taxon>
        <taxon>Mucorales</taxon>
        <taxon>Mucorineae</taxon>
        <taxon>Choanephoraceae</taxon>
        <taxon>Choanephoroideae</taxon>
        <taxon>Choanephora</taxon>
    </lineage>
</organism>
<dbReference type="PANTHER" id="PTHR10900">
    <property type="entry name" value="PERIOSTIN-RELATED"/>
    <property type="match status" value="1"/>
</dbReference>
<proteinExistence type="predicted"/>
<reference evidence="3 4" key="1">
    <citation type="submission" date="2016-03" db="EMBL/GenBank/DDBJ databases">
        <title>Choanephora cucurbitarum.</title>
        <authorList>
            <person name="Min B."/>
            <person name="Park H."/>
            <person name="Park J.-H."/>
            <person name="Shin H.-D."/>
            <person name="Choi I.-G."/>
        </authorList>
    </citation>
    <scope>NUCLEOTIDE SEQUENCE [LARGE SCALE GENOMIC DNA]</scope>
    <source>
        <strain evidence="3 4">KUS-F28377</strain>
    </source>
</reference>
<dbReference type="PROSITE" id="PS50213">
    <property type="entry name" value="FAS1"/>
    <property type="match status" value="1"/>
</dbReference>
<keyword evidence="1" id="KW-0732">Signal</keyword>
<dbReference type="OrthoDB" id="286301at2759"/>
<dbReference type="Proteomes" id="UP000093000">
    <property type="component" value="Unassembled WGS sequence"/>
</dbReference>
<feature type="chain" id="PRO_5008889597" description="FAS1 domain-containing protein" evidence="1">
    <location>
        <begin position="18"/>
        <end position="350"/>
    </location>
</feature>
<name>A0A1C7NBH1_9FUNG</name>
<dbReference type="EMBL" id="LUGH01000299">
    <property type="protein sequence ID" value="OBZ86433.1"/>
    <property type="molecule type" value="Genomic_DNA"/>
</dbReference>
<comment type="caution">
    <text evidence="3">The sequence shown here is derived from an EMBL/GenBank/DDBJ whole genome shotgun (WGS) entry which is preliminary data.</text>
</comment>
<dbReference type="STRING" id="101091.A0A1C7NBH1"/>